<accession>B1YZV2</accession>
<organism evidence="1 2">
    <name type="scientific">Burkholderia ambifaria (strain MC40-6)</name>
    <dbReference type="NCBI Taxonomy" id="398577"/>
    <lineage>
        <taxon>Bacteria</taxon>
        <taxon>Pseudomonadati</taxon>
        <taxon>Pseudomonadota</taxon>
        <taxon>Betaproteobacteria</taxon>
        <taxon>Burkholderiales</taxon>
        <taxon>Burkholderiaceae</taxon>
        <taxon>Burkholderia</taxon>
        <taxon>Burkholderia cepacia complex</taxon>
    </lineage>
</organism>
<dbReference type="EMBL" id="CP001026">
    <property type="protein sequence ID" value="ACB65971.1"/>
    <property type="molecule type" value="Genomic_DNA"/>
</dbReference>
<proteinExistence type="predicted"/>
<dbReference type="RefSeq" id="WP_012365388.1">
    <property type="nucleotide sequence ID" value="NC_010552.1"/>
</dbReference>
<protein>
    <submittedName>
        <fullName evidence="1">Protein tyrosine phosphatase</fullName>
    </submittedName>
</protein>
<sequence>MQPNANDIKHADVIVTTSEAHGQGARALVARYPSAVGRVFTFAGYATGEHKDVHDARSKPTSFHESVTAQLDELSLLRTVRVLTRR</sequence>
<dbReference type="KEGG" id="bac:BamMC406_3504"/>
<dbReference type="AlphaFoldDB" id="B1YZV2"/>
<gene>
    <name evidence="1" type="ordered locus">BamMC406_3504</name>
</gene>
<reference evidence="2" key="1">
    <citation type="submission" date="2008-04" db="EMBL/GenBank/DDBJ databases">
        <title>Complete sequence of chromosome 2 of Burkholderia ambifaria MC40-6.</title>
        <authorList>
            <person name="Copeland A."/>
            <person name="Lucas S."/>
            <person name="Lapidus A."/>
            <person name="Glavina del Rio T."/>
            <person name="Dalin E."/>
            <person name="Tice H."/>
            <person name="Pitluck S."/>
            <person name="Chain P."/>
            <person name="Malfatti S."/>
            <person name="Shin M."/>
            <person name="Vergez L."/>
            <person name="Lang D."/>
            <person name="Schmutz J."/>
            <person name="Larimer F."/>
            <person name="Land M."/>
            <person name="Hauser L."/>
            <person name="Kyrpides N."/>
            <person name="Lykidis A."/>
            <person name="Ramette A."/>
            <person name="Konstantinidis K."/>
            <person name="Tiedje J."/>
            <person name="Richardson P."/>
        </authorList>
    </citation>
    <scope>NUCLEOTIDE SEQUENCE [LARGE SCALE GENOMIC DNA]</scope>
    <source>
        <strain evidence="2">MC40-6</strain>
    </source>
</reference>
<evidence type="ECO:0000313" key="1">
    <source>
        <dbReference type="EMBL" id="ACB65971.1"/>
    </source>
</evidence>
<dbReference type="Gene3D" id="3.40.50.2300">
    <property type="match status" value="1"/>
</dbReference>
<name>B1YZV2_BURA4</name>
<dbReference type="Proteomes" id="UP000001680">
    <property type="component" value="Chromosome 2"/>
</dbReference>
<dbReference type="HOGENOM" id="CLU_2491783_0_0_4"/>
<dbReference type="OrthoDB" id="9784339at2"/>
<evidence type="ECO:0000313" key="2">
    <source>
        <dbReference type="Proteomes" id="UP000001680"/>
    </source>
</evidence>